<sequence>MPIVLIHDSTINKNKSLSTENRYEENFDIRNLFTFKEISNEKKKSPDQSQGINVKNYGAKGNGIADDSYAIQKAIDHAYISGKKIVIVPKGNYRITKTITVKKGVTLQGSPKIPFKAAFGLDFALLSIDFNKNNLNAPAIKIEMSAGIKGFSFYWPQQSKSSLTPIKYGWAITTSNESSGADNIQIEDIMLTNCYNGINIDNGGQLNIRNIFGQAFNIGIRADKLYDVSRLENIHFWDFWATEGTNAKKYIQKNGEALLIGRVDGLQATNIFAYGHKSVLHFTDFGNGSAWAQLNNITADVCDIPIQIDKVNILQLNNVNGTVYDKKTGNSFIETSENIIGEVSITNLNAYLPQTVINIKSKTGIFKLTNITARKRGIDHFDVFQYKIINQSSAKVFIDEADYNEISGNIQIGTNIKFSKDKDITKSIENFQFPHKWANNSGRVIPIVNGSKFNLKGGIEVVRLPIPQFISEQAGIYIIECDIRLNNPNNLNADGQFYLRITDYTINDVILPGSPINGFFNQKTKLSIAFIVRKPGLYFDFVYGNNSNPNPCSIEITNLKMYLMEKHNTTRTIIDWLQIKQPNELKLALPDNLK</sequence>
<accession>A0A6L9LMB2</accession>
<comment type="caution">
    <text evidence="2">The sequence shown here is derived from an EMBL/GenBank/DDBJ whole genome shotgun (WGS) entry which is preliminary data.</text>
</comment>
<proteinExistence type="predicted"/>
<dbReference type="InterPro" id="IPR024535">
    <property type="entry name" value="RHGA/B-epi-like_pectate_lyase"/>
</dbReference>
<dbReference type="InterPro" id="IPR011050">
    <property type="entry name" value="Pectin_lyase_fold/virulence"/>
</dbReference>
<feature type="domain" description="Rhamnogalacturonase A/B/Epimerase-like pectate lyase" evidence="1">
    <location>
        <begin position="52"/>
        <end position="224"/>
    </location>
</feature>
<dbReference type="EMBL" id="JAAFZH010000014">
    <property type="protein sequence ID" value="NDU97999.1"/>
    <property type="molecule type" value="Genomic_DNA"/>
</dbReference>
<dbReference type="RefSeq" id="WP_163954011.1">
    <property type="nucleotide sequence ID" value="NZ_JAAFZH010000014.1"/>
</dbReference>
<dbReference type="InterPro" id="IPR012334">
    <property type="entry name" value="Pectin_lyas_fold"/>
</dbReference>
<keyword evidence="3" id="KW-1185">Reference proteome</keyword>
<dbReference type="Gene3D" id="2.160.20.10">
    <property type="entry name" value="Single-stranded right-handed beta-helix, Pectin lyase-like"/>
    <property type="match status" value="1"/>
</dbReference>
<reference evidence="2 3" key="1">
    <citation type="submission" date="2020-02" db="EMBL/GenBank/DDBJ databases">
        <title>Draft genome sequence of two Spirosoma agri KCTC 52727 and Spirosoma terrae KCTC 52035.</title>
        <authorList>
            <person name="Rojas J."/>
            <person name="Ambika Manirajan B."/>
            <person name="Suarez C."/>
            <person name="Ratering S."/>
            <person name="Schnell S."/>
        </authorList>
    </citation>
    <scope>NUCLEOTIDE SEQUENCE [LARGE SCALE GENOMIC DNA]</scope>
    <source>
        <strain evidence="2 3">KCTC 52035</strain>
    </source>
</reference>
<dbReference type="Pfam" id="PF12708">
    <property type="entry name" value="Pect-lyase_RHGA_epim"/>
    <property type="match status" value="1"/>
</dbReference>
<evidence type="ECO:0000313" key="2">
    <source>
        <dbReference type="EMBL" id="NDU97999.1"/>
    </source>
</evidence>
<dbReference type="AlphaFoldDB" id="A0A6L9LMB2"/>
<dbReference type="SUPFAM" id="SSF51126">
    <property type="entry name" value="Pectin lyase-like"/>
    <property type="match status" value="1"/>
</dbReference>
<dbReference type="Proteomes" id="UP000474175">
    <property type="component" value="Unassembled WGS sequence"/>
</dbReference>
<name>A0A6L9LMB2_9BACT</name>
<evidence type="ECO:0000313" key="3">
    <source>
        <dbReference type="Proteomes" id="UP000474175"/>
    </source>
</evidence>
<protein>
    <recommendedName>
        <fullName evidence="1">Rhamnogalacturonase A/B/Epimerase-like pectate lyase domain-containing protein</fullName>
    </recommendedName>
</protein>
<organism evidence="2 3">
    <name type="scientific">Spirosoma terrae</name>
    <dbReference type="NCBI Taxonomy" id="1968276"/>
    <lineage>
        <taxon>Bacteria</taxon>
        <taxon>Pseudomonadati</taxon>
        <taxon>Bacteroidota</taxon>
        <taxon>Cytophagia</taxon>
        <taxon>Cytophagales</taxon>
        <taxon>Cytophagaceae</taxon>
        <taxon>Spirosoma</taxon>
    </lineage>
</organism>
<gene>
    <name evidence="2" type="ORF">GK108_24150</name>
</gene>
<evidence type="ECO:0000259" key="1">
    <source>
        <dbReference type="Pfam" id="PF12708"/>
    </source>
</evidence>